<dbReference type="SUPFAM" id="SSF51905">
    <property type="entry name" value="FAD/NAD(P)-binding domain"/>
    <property type="match status" value="1"/>
</dbReference>
<gene>
    <name evidence="2" type="ORF">RBU60_10315</name>
</gene>
<dbReference type="InterPro" id="IPR050464">
    <property type="entry name" value="Zeta_carotene_desat/Oxidored"/>
</dbReference>
<keyword evidence="3" id="KW-1185">Reference proteome</keyword>
<name>A0ABU1A2N5_9FLAO</name>
<dbReference type="RefSeq" id="WP_308864860.1">
    <property type="nucleotide sequence ID" value="NZ_JAVHUL010000027.1"/>
</dbReference>
<dbReference type="InterPro" id="IPR036188">
    <property type="entry name" value="FAD/NAD-bd_sf"/>
</dbReference>
<evidence type="ECO:0000313" key="2">
    <source>
        <dbReference type="EMBL" id="MDQ7917970.1"/>
    </source>
</evidence>
<organism evidence="2 3">
    <name type="scientific">Mesonia profundi</name>
    <dbReference type="NCBI Taxonomy" id="3070998"/>
    <lineage>
        <taxon>Bacteria</taxon>
        <taxon>Pseudomonadati</taxon>
        <taxon>Bacteroidota</taxon>
        <taxon>Flavobacteriia</taxon>
        <taxon>Flavobacteriales</taxon>
        <taxon>Flavobacteriaceae</taxon>
        <taxon>Mesonia</taxon>
    </lineage>
</organism>
<accession>A0ABU1A2N5</accession>
<reference evidence="2 3" key="1">
    <citation type="submission" date="2023-08" db="EMBL/GenBank/DDBJ databases">
        <title>Mesonia sp. MT50, isolated from deep-sea sediment of the Mariana Trench.</title>
        <authorList>
            <person name="Fu H."/>
        </authorList>
    </citation>
    <scope>NUCLEOTIDE SEQUENCE [LARGE SCALE GENOMIC DNA]</scope>
    <source>
        <strain evidence="2 3">MT50</strain>
    </source>
</reference>
<evidence type="ECO:0000313" key="3">
    <source>
        <dbReference type="Proteomes" id="UP001230915"/>
    </source>
</evidence>
<comment type="caution">
    <text evidence="2">The sequence shown here is derived from an EMBL/GenBank/DDBJ whole genome shotgun (WGS) entry which is preliminary data.</text>
</comment>
<dbReference type="PANTHER" id="PTHR42923">
    <property type="entry name" value="PROTOPORPHYRINOGEN OXIDASE"/>
    <property type="match status" value="1"/>
</dbReference>
<sequence length="542" mass="61257">MRTTKEIAIVGGGISGLVSAFELSEDPSLDITIIEGSDSCGGKMKGYYNEKTNRFEEHSIRALGSTYFAFFDVLNRADLLHTLTAVDDYKFYESKTGRKVAVDRTDSLKLETFKELVSTFDLSVTDMLSLARKIAAHVNASYKEREEQAHLKAGNVIGIDKFNEHTKQFIINWFGILTGARMESKAVDIMDSFVLMFLPMKESPHLPPGKHSKSYCFNRPTSEVVAMLVEKLVSRGVKFQYNKRLKNIHHDAISGKTRLETSGEKIPNNTFDACIMAVPHEVMWKLGVLQGVKKPFNDEWSFGTQFAMKQIPKAFKDFAGKSYNLSFDAPWNIVFQIQHQGAFWKDVNFPEEKPYNLSATCSSPFNEGALYGKRFMECTPAEVKQEILFQLGITSEEERVALMEHAVIDPVYLKYTKDWEKYSTLETAEFGIIQDDGYRWVNLSQIYVRSAEDLEIHSATQRKGIFLAGEVVSVPGRWKIPTMEQASMSGKQAAQEIFTFLETDIKVNMEFATLLSTKGFKLMEGILAGLTSLLKLIPHSKK</sequence>
<dbReference type="Proteomes" id="UP001230915">
    <property type="component" value="Unassembled WGS sequence"/>
</dbReference>
<evidence type="ECO:0000259" key="1">
    <source>
        <dbReference type="Pfam" id="PF01593"/>
    </source>
</evidence>
<dbReference type="Gene3D" id="3.50.50.60">
    <property type="entry name" value="FAD/NAD(P)-binding domain"/>
    <property type="match status" value="1"/>
</dbReference>
<dbReference type="Pfam" id="PF01593">
    <property type="entry name" value="Amino_oxidase"/>
    <property type="match status" value="1"/>
</dbReference>
<dbReference type="InterPro" id="IPR002937">
    <property type="entry name" value="Amino_oxidase"/>
</dbReference>
<dbReference type="EMBL" id="JAVHUL010000027">
    <property type="protein sequence ID" value="MDQ7917970.1"/>
    <property type="molecule type" value="Genomic_DNA"/>
</dbReference>
<feature type="domain" description="Amine oxidase" evidence="1">
    <location>
        <begin position="14"/>
        <end position="283"/>
    </location>
</feature>
<proteinExistence type="predicted"/>
<protein>
    <submittedName>
        <fullName evidence="2">FAD-dependent oxidoreductase</fullName>
    </submittedName>
</protein>